<dbReference type="InterPro" id="IPR002859">
    <property type="entry name" value="PKD/REJ-like"/>
</dbReference>
<dbReference type="SMART" id="SM00181">
    <property type="entry name" value="EGF"/>
    <property type="match status" value="23"/>
</dbReference>
<dbReference type="PROSITE" id="PS00022">
    <property type="entry name" value="EGF_1"/>
    <property type="match status" value="7"/>
</dbReference>
<dbReference type="OMA" id="ICKANGP"/>
<dbReference type="InterPro" id="IPR002049">
    <property type="entry name" value="LE_dom"/>
</dbReference>
<feature type="domain" description="EGF-like" evidence="10">
    <location>
        <begin position="1293"/>
        <end position="1332"/>
    </location>
</feature>
<feature type="domain" description="EGF-like" evidence="10">
    <location>
        <begin position="136"/>
        <end position="169"/>
    </location>
</feature>
<evidence type="ECO:0000256" key="6">
    <source>
        <dbReference type="PROSITE-ProRule" id="PRU00076"/>
    </source>
</evidence>
<evidence type="ECO:0000256" key="3">
    <source>
        <dbReference type="ARBA" id="ARBA00022692"/>
    </source>
</evidence>
<protein>
    <submittedName>
        <fullName evidence="12">Predicted protein</fullName>
    </submittedName>
</protein>
<keyword evidence="13" id="KW-1185">Reference proteome</keyword>
<dbReference type="PROSITE" id="PS01186">
    <property type="entry name" value="EGF_2"/>
    <property type="match status" value="4"/>
</dbReference>
<keyword evidence="4 8" id="KW-1133">Transmembrane helix</keyword>
<dbReference type="Proteomes" id="UP000006671">
    <property type="component" value="Unassembled WGS sequence"/>
</dbReference>
<comment type="similarity">
    <text evidence="2">Belongs to the polycystin family.</text>
</comment>
<organism evidence="13">
    <name type="scientific">Naegleria gruberi</name>
    <name type="common">Amoeba</name>
    <dbReference type="NCBI Taxonomy" id="5762"/>
    <lineage>
        <taxon>Eukaryota</taxon>
        <taxon>Discoba</taxon>
        <taxon>Heterolobosea</taxon>
        <taxon>Tetramitia</taxon>
        <taxon>Eutetramitia</taxon>
        <taxon>Vahlkampfiidae</taxon>
        <taxon>Naegleria</taxon>
    </lineage>
</organism>
<dbReference type="InParanoid" id="D2UYS4"/>
<evidence type="ECO:0000256" key="2">
    <source>
        <dbReference type="ARBA" id="ARBA00007200"/>
    </source>
</evidence>
<dbReference type="PANTHER" id="PTHR24047:SF32">
    <property type="entry name" value="FI01909P-RELATED"/>
    <property type="match status" value="1"/>
</dbReference>
<feature type="chain" id="PRO_5003038211" evidence="9">
    <location>
        <begin position="26"/>
        <end position="2628"/>
    </location>
</feature>
<feature type="transmembrane region" description="Helical" evidence="8">
    <location>
        <begin position="2585"/>
        <end position="2609"/>
    </location>
</feature>
<dbReference type="eggNOG" id="KOG1218">
    <property type="taxonomic scope" value="Eukaryota"/>
</dbReference>
<feature type="compositionally biased region" description="Low complexity" evidence="7">
    <location>
        <begin position="2533"/>
        <end position="2574"/>
    </location>
</feature>
<keyword evidence="6" id="KW-1015">Disulfide bond</keyword>
<keyword evidence="5 8" id="KW-0472">Membrane</keyword>
<dbReference type="PROSITE" id="PS50026">
    <property type="entry name" value="EGF_3"/>
    <property type="match status" value="5"/>
</dbReference>
<dbReference type="RefSeq" id="XP_002683274.1">
    <property type="nucleotide sequence ID" value="XM_002683228.1"/>
</dbReference>
<dbReference type="PROSITE" id="PS01248">
    <property type="entry name" value="EGF_LAM_1"/>
    <property type="match status" value="2"/>
</dbReference>
<dbReference type="STRING" id="5762.D2UYS4"/>
<dbReference type="SMART" id="SM00180">
    <property type="entry name" value="EGF_Lam"/>
    <property type="match status" value="4"/>
</dbReference>
<dbReference type="Gene3D" id="2.10.25.10">
    <property type="entry name" value="Laminin"/>
    <property type="match status" value="7"/>
</dbReference>
<evidence type="ECO:0000256" key="9">
    <source>
        <dbReference type="SAM" id="SignalP"/>
    </source>
</evidence>
<feature type="disulfide bond" evidence="6">
    <location>
        <begin position="159"/>
        <end position="168"/>
    </location>
</feature>
<gene>
    <name evidence="12" type="ORF">NAEGRDRAFT_45249</name>
</gene>
<evidence type="ECO:0000256" key="1">
    <source>
        <dbReference type="ARBA" id="ARBA00004370"/>
    </source>
</evidence>
<feature type="disulfide bond" evidence="6">
    <location>
        <begin position="1361"/>
        <end position="1370"/>
    </location>
</feature>
<evidence type="ECO:0000313" key="13">
    <source>
        <dbReference type="Proteomes" id="UP000006671"/>
    </source>
</evidence>
<feature type="disulfide bond" evidence="6">
    <location>
        <begin position="140"/>
        <end position="150"/>
    </location>
</feature>
<evidence type="ECO:0000259" key="11">
    <source>
        <dbReference type="PROSITE" id="PS51111"/>
    </source>
</evidence>
<dbReference type="PROSITE" id="PS51111">
    <property type="entry name" value="REJ"/>
    <property type="match status" value="1"/>
</dbReference>
<dbReference type="EMBL" id="GG738845">
    <property type="protein sequence ID" value="EFC50530.1"/>
    <property type="molecule type" value="Genomic_DNA"/>
</dbReference>
<feature type="domain" description="EGF-like" evidence="10">
    <location>
        <begin position="1510"/>
        <end position="1549"/>
    </location>
</feature>
<feature type="disulfide bond" evidence="6">
    <location>
        <begin position="1539"/>
        <end position="1548"/>
    </location>
</feature>
<feature type="region of interest" description="Disordered" evidence="7">
    <location>
        <begin position="2533"/>
        <end position="2576"/>
    </location>
</feature>
<dbReference type="OrthoDB" id="409374at2759"/>
<comment type="subcellular location">
    <subcellularLocation>
        <location evidence="1">Membrane</location>
    </subcellularLocation>
</comment>
<dbReference type="InterPro" id="IPR000742">
    <property type="entry name" value="EGF"/>
</dbReference>
<dbReference type="eggNOG" id="KOG1225">
    <property type="taxonomic scope" value="Eukaryota"/>
</dbReference>
<accession>D2UYS4</accession>
<sequence length="2628" mass="279240">MRIRNYCFIVIALLLLCSGVILVRGLSCSKEEDCADSSGSCINGKCECWNNHKTGDYCDVCIRGYVGANCEDCAAGFTKDPQDGSTCLANCNPACYRGDCVGTNLCECNTGWDGATCNVCAKGYSGTDAFGNLLCDVKTCVPGCGYHGKCDVPPSTCKCDYGWEGAVCNIPQCYGNYACGNNSYCSSAFECSCVEGYNQTAAGCVPNVYNCPVPCGDHMKCNSSLLCACEQGYDSINGACYKTCPSNSVRSGTDCVCVAGYSLNNGVCEKECKDCTNGVCSNGVCTCNDGFEKKGEYCYKPCSVFTGTVGATCAIGGICKANGPFFSCSCSESGKEEFNGVCRTPCNPACGENTECNENSICQCKSTLDQDKYSFDNATRKCYPNCTKCKLEHQTCNNPDDANCFCDRVRGYLPIYDSNGVVISCEKPCNPACMGYSHCVNGDHCECDTGYTNYGNEYGCVKTCTSACIGLSWCSDAICYCPSGYQQHSNSTSIWCEPVCSTPCGANMECSAPDNCTCKAGYEVIGSECIKLCPSNSVRSGTDCVCVAGYSLNNGVCEKECSPECTNGVCSNGVCTCNDGFEKKGAYCYKPCSGFTGTVGAPCAAGGICKANGPFFSCSCSESGKEEFNGVCRTPCNPACGENAECNENSICQCKSNLDQAKYSFDNATRKCYPNCTKCKLEHQTCNNPDDANCFCDRVRGYLPIYDSNGVVISCEKPCNPACMGYSHCVNGDHCECDTGYTDYGNEYGCVKTCTSACIGLSWCSDAICYCPSGYQQHSNSTSIWCEPVCSTPCGINKQCSAPEECSCKIGFDDVKEVCVESCQVGYSRAEDDDKCYADCKVCGAHSSCYHSECVCDLGYQVDARGDCSSVVHDNSTGNTTAGNSSTSGGCDPICNPTTSSCLDGACICKDNLEMIGGECVHVCSLDCGIHGICQNTTGSATCNCTDFFEGMACSTCKSGFSLINDRCVCDDSSGRALVGENCICNSVASFKQVGTECVRSEPNCRYGCGNGLCRFVNNVTSDTECVCSAGFISTNQSNCNDCDSNQGLILSNGLCVCNVRLGFRLSTIDGKCKISTPICADKCGNGECQFVDSTTDLAECKCNVGYMTVRGSGKMCSECATGYSLSNGVCKLICPEEYSGDDCSTYTPTSACVNPPSNSLSFCKSVVSYQVKNTLYIQGAQSPSQAKEMFFTNMKSVDEAASNILSQVLNEFAKQNMSCDSNCIAVSTKSICYQYISSCSVDNSNVAVEKKLCKSVCNYILNNEVVTYPDVYANSCNRLPETNCFYGTYLPPATSCFGVPYLNSSVCSGKGRCVDTDSCSCNQGFTGRNCQLPFCFNIDSSDRLVCSSNGECVGVNKCNCKSGFTGKDCSIINCNGKSEAEGGCSFHGQCSAEHKCVCSGNFVGASCSECATGFTGVNCDIPICNGIKANDKTVCSSRGSCIVDGGEPKCSCSSGYSGTSCQNFKCNDIDRSSSDACSKHGKCIAQNTCVCAGNFDPLRYCSTCTPAFNGTDCTERICSDELTCSAHGKCNSNFKCDCQGNWVGDFCNQCKDGFVGTNCQFECSPSTKCSGRGSCNMDGTCQCTGNSIGKNCEQCATGWFGAKCDFSIDSTSFGFSSKGDSLYGTVYSNLKKKFACSDLVTTTDILGIGAVCVLNPEKSSMEIILGLSASVKIGSTLQFKKYFDSLETTQVTISTKDYVAVSPLANLISDKPSVSKACGKVYLDASSSVSIDRRTLLFSWSNILAPTTHDADTLNAFLSSVTSSGVYIGGADLSVGSYSVQVTVTSSFSLEKSTSTVSFDVSDLTSPTVAIKEGLESSIIIGKSSVITPTVTFPSCYKGEGPISYVYTLDTTKSINVDVKQKGELLIFNDDYTKITEEGDYYFILTTTQKGAADVKVPFKVTAKALPLVVSFSVRDMVQSFENDVTFTIITRDPSNPSNPGGDVVLSCTNLDTATTCDGFSNSASNINQTTRSFKQGMQPGTYMFTATYTKGSRKSQSSVKVTLLDKPKSTIIRVLVSPPRSADLTAVDPSTELVLQATTMDTLSSDRVFTWSSPDIDLTSITTSNKYIVIPKSSLVPGTSNTVKVKIVDGTRSGEAEISFSVNSPPTQGILEVTPSTGIALSDEFQIKCGNGWYDVQLPLSFKFMYKEENQTNWKTLSEQSEKRSLATSLPFGVLQIKAIVYDSLGASTEAITTVTTILPDAGAVLSILTSQQGTVTVSTLASALSVVGSVTGLTTDQKAAMQEASKTFVNKYFEQQSQKDSLLEESSSSASSKLSVISSISNFVKNLPDETVSMVIQKFSKTMGSASTSSSISMGSDDISSSTKSANSLREHVTQNMAKRFISSFTKNDLKTIDDVYASLVSIQVKSSVADMPATRGEGVDSNTYARLVSIPTLNGLSELVKDQGVSSFKLSSTFGDNSKIKSLDSVKVSAKIRLLDTSSLKAATKVFELGISDSGNNIIVQNSQSIATLTIERVPNGRRSVMASVRKCFSLQNNDYVQDSTCSISSETNSNIVISVQSTGSYVVVEQPAPTSSSVQPTPSVSVVSPAHSTTTPQTSTTTTTPQTSKGSTKVPTTSGPNLDYIALILLIIPVVLVVVGIIGLTVWLMKKKKNSNKDTNLVELRSV</sequence>
<evidence type="ECO:0000256" key="8">
    <source>
        <dbReference type="SAM" id="Phobius"/>
    </source>
</evidence>
<feature type="disulfide bond" evidence="6">
    <location>
        <begin position="1322"/>
        <end position="1331"/>
    </location>
</feature>
<dbReference type="KEGG" id="ngr:NAEGRDRAFT_45249"/>
<feature type="domain" description="EGF-like" evidence="10">
    <location>
        <begin position="1338"/>
        <end position="1371"/>
    </location>
</feature>
<feature type="domain" description="REJ" evidence="11">
    <location>
        <begin position="1701"/>
        <end position="2146"/>
    </location>
</feature>
<keyword evidence="3 8" id="KW-0812">Transmembrane</keyword>
<evidence type="ECO:0000259" key="10">
    <source>
        <dbReference type="PROSITE" id="PS50026"/>
    </source>
</evidence>
<dbReference type="GeneID" id="8863646"/>
<dbReference type="InterPro" id="IPR053255">
    <property type="entry name" value="EGF-like_domain"/>
</dbReference>
<dbReference type="InterPro" id="IPR014010">
    <property type="entry name" value="REJ_dom"/>
</dbReference>
<dbReference type="PANTHER" id="PTHR24047">
    <property type="entry name" value="FI01909P-RELATED"/>
    <property type="match status" value="1"/>
</dbReference>
<evidence type="ECO:0000256" key="4">
    <source>
        <dbReference type="ARBA" id="ARBA00022989"/>
    </source>
</evidence>
<dbReference type="Pfam" id="PF02010">
    <property type="entry name" value="REJ"/>
    <property type="match status" value="1"/>
</dbReference>
<keyword evidence="9" id="KW-0732">Signal</keyword>
<feature type="disulfide bond" evidence="6">
    <location>
        <begin position="1453"/>
        <end position="1462"/>
    </location>
</feature>
<feature type="signal peptide" evidence="9">
    <location>
        <begin position="1"/>
        <end position="25"/>
    </location>
</feature>
<name>D2UYS4_NAEGR</name>
<evidence type="ECO:0000256" key="7">
    <source>
        <dbReference type="SAM" id="MobiDB-lite"/>
    </source>
</evidence>
<dbReference type="VEuPathDB" id="AmoebaDB:NAEGRDRAFT_45249"/>
<proteinExistence type="inferred from homology"/>
<feature type="domain" description="EGF-like" evidence="10">
    <location>
        <begin position="1421"/>
        <end position="1463"/>
    </location>
</feature>
<keyword evidence="6" id="KW-0245">EGF-like domain</keyword>
<reference evidence="12 13" key="1">
    <citation type="journal article" date="2010" name="Cell">
        <title>The genome of Naegleria gruberi illuminates early eukaryotic versatility.</title>
        <authorList>
            <person name="Fritz-Laylin L.K."/>
            <person name="Prochnik S.E."/>
            <person name="Ginger M.L."/>
            <person name="Dacks J.B."/>
            <person name="Carpenter M.L."/>
            <person name="Field M.C."/>
            <person name="Kuo A."/>
            <person name="Paredez A."/>
            <person name="Chapman J."/>
            <person name="Pham J."/>
            <person name="Shu S."/>
            <person name="Neupane R."/>
            <person name="Cipriano M."/>
            <person name="Mancuso J."/>
            <person name="Tu H."/>
            <person name="Salamov A."/>
            <person name="Lindquist E."/>
            <person name="Shapiro H."/>
            <person name="Lucas S."/>
            <person name="Grigoriev I.V."/>
            <person name="Cande W.Z."/>
            <person name="Fulton C."/>
            <person name="Rokhsar D.S."/>
            <person name="Dawson S.C."/>
        </authorList>
    </citation>
    <scope>NUCLEOTIDE SEQUENCE [LARGE SCALE GENOMIC DNA]</scope>
    <source>
        <strain evidence="12 13">NEG-M</strain>
    </source>
</reference>
<evidence type="ECO:0000313" key="12">
    <source>
        <dbReference type="EMBL" id="EFC50530.1"/>
    </source>
</evidence>
<evidence type="ECO:0000256" key="5">
    <source>
        <dbReference type="ARBA" id="ARBA00023136"/>
    </source>
</evidence>
<comment type="caution">
    <text evidence="6">Lacks conserved residue(s) required for the propagation of feature annotation.</text>
</comment>
<dbReference type="GO" id="GO:0016020">
    <property type="term" value="C:membrane"/>
    <property type="evidence" value="ECO:0007669"/>
    <property type="project" value="UniProtKB-SubCell"/>
</dbReference>